<feature type="region of interest" description="Disordered" evidence="1">
    <location>
        <begin position="29"/>
        <end position="50"/>
    </location>
</feature>
<name>A0A8J3BN22_9FLAO</name>
<dbReference type="RefSeq" id="WP_188651871.1">
    <property type="nucleotide sequence ID" value="NZ_BMNR01000003.1"/>
</dbReference>
<protein>
    <submittedName>
        <fullName evidence="2">Uncharacterized protein</fullName>
    </submittedName>
</protein>
<dbReference type="Proteomes" id="UP000612329">
    <property type="component" value="Unassembled WGS sequence"/>
</dbReference>
<evidence type="ECO:0000256" key="1">
    <source>
        <dbReference type="SAM" id="MobiDB-lite"/>
    </source>
</evidence>
<dbReference type="EMBL" id="BMNR01000003">
    <property type="protein sequence ID" value="GGK22780.1"/>
    <property type="molecule type" value="Genomic_DNA"/>
</dbReference>
<gene>
    <name evidence="2" type="ORF">GCM10007962_16250</name>
</gene>
<dbReference type="SUPFAM" id="SSF56925">
    <property type="entry name" value="OMPA-like"/>
    <property type="match status" value="1"/>
</dbReference>
<sequence>MKKLIFYLALIFFTSITCYSQSKIKKAENSLNNNDEKSSTSSRKERKTRYDNDAGGDNFFTDAIAELLLKSVLYASYYTLIESPPEREYNASQAFITKYPYYNSKKGNYSYDWGENTDVFRTLLSGRYVSENSRIKGAHLNLDMRFLKRIGFEVDYLQLWENNPNFGSDNLAIYTVLAKYHRVRTEKFDAWWGLGGSYVDGQVDRFGFSYGLGAELFFAKPISLESNFNQTFINTETVKKLNILINYHTKCYLFTGGYEHLKIGNQKFATITIGTGVFF</sequence>
<evidence type="ECO:0000313" key="3">
    <source>
        <dbReference type="Proteomes" id="UP000612329"/>
    </source>
</evidence>
<proteinExistence type="predicted"/>
<accession>A0A8J3BN22</accession>
<dbReference type="AlphaFoldDB" id="A0A8J3BN22"/>
<comment type="caution">
    <text evidence="2">The sequence shown here is derived from an EMBL/GenBank/DDBJ whole genome shotgun (WGS) entry which is preliminary data.</text>
</comment>
<reference evidence="2" key="1">
    <citation type="journal article" date="2014" name="Int. J. Syst. Evol. Microbiol.">
        <title>Complete genome sequence of Corynebacterium casei LMG S-19264T (=DSM 44701T), isolated from a smear-ripened cheese.</title>
        <authorList>
            <consortium name="US DOE Joint Genome Institute (JGI-PGF)"/>
            <person name="Walter F."/>
            <person name="Albersmeier A."/>
            <person name="Kalinowski J."/>
            <person name="Ruckert C."/>
        </authorList>
    </citation>
    <scope>NUCLEOTIDE SEQUENCE</scope>
    <source>
        <strain evidence="2">JCM 12862</strain>
    </source>
</reference>
<keyword evidence="3" id="KW-1185">Reference proteome</keyword>
<reference evidence="2" key="2">
    <citation type="submission" date="2020-09" db="EMBL/GenBank/DDBJ databases">
        <authorList>
            <person name="Sun Q."/>
            <person name="Ohkuma M."/>
        </authorList>
    </citation>
    <scope>NUCLEOTIDE SEQUENCE</scope>
    <source>
        <strain evidence="2">JCM 12862</strain>
    </source>
</reference>
<evidence type="ECO:0000313" key="2">
    <source>
        <dbReference type="EMBL" id="GGK22780.1"/>
    </source>
</evidence>
<organism evidence="2 3">
    <name type="scientific">Yeosuana aromativorans</name>
    <dbReference type="NCBI Taxonomy" id="288019"/>
    <lineage>
        <taxon>Bacteria</taxon>
        <taxon>Pseudomonadati</taxon>
        <taxon>Bacteroidota</taxon>
        <taxon>Flavobacteriia</taxon>
        <taxon>Flavobacteriales</taxon>
        <taxon>Flavobacteriaceae</taxon>
        <taxon>Yeosuana</taxon>
    </lineage>
</organism>
<dbReference type="InterPro" id="IPR011250">
    <property type="entry name" value="OMP/PagP_B-barrel"/>
</dbReference>